<reference evidence="2 3" key="1">
    <citation type="journal article" date="2010" name="Stand. Genomic Sci.">
        <title>Complete genome sequence of Archaeoglobus profundus type strain (AV18).</title>
        <authorList>
            <person name="von Jan M."/>
            <person name="Lapidus A."/>
            <person name="Del Rio T.G."/>
            <person name="Copeland A."/>
            <person name="Tice H."/>
            <person name="Cheng J.F."/>
            <person name="Lucas S."/>
            <person name="Chen F."/>
            <person name="Nolan M."/>
            <person name="Goodwin L."/>
            <person name="Han C."/>
            <person name="Pitluck S."/>
            <person name="Liolios K."/>
            <person name="Ivanova N."/>
            <person name="Mavromatis K."/>
            <person name="Ovchinnikova G."/>
            <person name="Chertkov O."/>
            <person name="Pati A."/>
            <person name="Chen A."/>
            <person name="Palaniappan K."/>
            <person name="Land M."/>
            <person name="Hauser L."/>
            <person name="Chang Y.J."/>
            <person name="Jeffries C.D."/>
            <person name="Saunders E."/>
            <person name="Brettin T."/>
            <person name="Detter J.C."/>
            <person name="Chain P."/>
            <person name="Eichinger K."/>
            <person name="Huber H."/>
            <person name="Spring S."/>
            <person name="Rohde M."/>
            <person name="Goker M."/>
            <person name="Wirth R."/>
            <person name="Woyke T."/>
            <person name="Bristow J."/>
            <person name="Eisen J.A."/>
            <person name="Markowitz V."/>
            <person name="Hugenholtz P."/>
            <person name="Kyrpides N.C."/>
            <person name="Klenk H.P."/>
        </authorList>
    </citation>
    <scope>NUCLEOTIDE SEQUENCE [LARGE SCALE GENOMIC DNA]</scope>
    <source>
        <strain evidence="3">DSM 5631 / JCM 9629 / NBRC 100127 / Av18</strain>
    </source>
</reference>
<dbReference type="KEGG" id="apo:Arcpr_1130"/>
<dbReference type="InterPro" id="IPR002145">
    <property type="entry name" value="CopG"/>
</dbReference>
<evidence type="ECO:0000259" key="1">
    <source>
        <dbReference type="Pfam" id="PF01402"/>
    </source>
</evidence>
<dbReference type="SUPFAM" id="SSF47598">
    <property type="entry name" value="Ribbon-helix-helix"/>
    <property type="match status" value="1"/>
</dbReference>
<dbReference type="HOGENOM" id="CLU_2730114_0_0_2"/>
<sequence length="71" mass="7599">MAGVKVFKTSIALPPSYKEKLKMGAKKLGISQSELLRRAIDEYLAKVGLPVVLSSDSEATAEKPNPAEISP</sequence>
<evidence type="ECO:0000313" key="2">
    <source>
        <dbReference type="EMBL" id="ADB58188.1"/>
    </source>
</evidence>
<dbReference type="EMBL" id="CP001857">
    <property type="protein sequence ID" value="ADB58188.1"/>
    <property type="molecule type" value="Genomic_DNA"/>
</dbReference>
<dbReference type="GO" id="GO:0006355">
    <property type="term" value="P:regulation of DNA-templated transcription"/>
    <property type="evidence" value="ECO:0007669"/>
    <property type="project" value="InterPro"/>
</dbReference>
<dbReference type="PaxDb" id="572546-Arcpr_1130"/>
<dbReference type="GO" id="GO:0003677">
    <property type="term" value="F:DNA binding"/>
    <property type="evidence" value="ECO:0007669"/>
    <property type="project" value="UniProtKB-KW"/>
</dbReference>
<name>D2RDJ4_ARCPA</name>
<dbReference type="RefSeq" id="WP_012940524.1">
    <property type="nucleotide sequence ID" value="NC_013741.1"/>
</dbReference>
<proteinExistence type="predicted"/>
<dbReference type="Gene3D" id="1.10.1220.10">
    <property type="entry name" value="Met repressor-like"/>
    <property type="match status" value="1"/>
</dbReference>
<dbReference type="InterPro" id="IPR010985">
    <property type="entry name" value="Ribbon_hlx_hlx"/>
</dbReference>
<dbReference type="GeneID" id="8739810"/>
<gene>
    <name evidence="2" type="ordered locus">Arcpr_1130</name>
</gene>
<accession>D2RDJ4</accession>
<dbReference type="Proteomes" id="UP000001901">
    <property type="component" value="Chromosome"/>
</dbReference>
<dbReference type="STRING" id="572546.Arcpr_1130"/>
<keyword evidence="3" id="KW-1185">Reference proteome</keyword>
<evidence type="ECO:0000313" key="3">
    <source>
        <dbReference type="Proteomes" id="UP000001901"/>
    </source>
</evidence>
<protein>
    <submittedName>
        <fullName evidence="2">CopG domain protein DNA-binding domain protein</fullName>
    </submittedName>
</protein>
<dbReference type="AlphaFoldDB" id="D2RDJ4"/>
<feature type="domain" description="Ribbon-helix-helix protein CopG" evidence="1">
    <location>
        <begin position="9"/>
        <end position="46"/>
    </location>
</feature>
<dbReference type="Pfam" id="PF01402">
    <property type="entry name" value="RHH_1"/>
    <property type="match status" value="1"/>
</dbReference>
<dbReference type="InterPro" id="IPR013321">
    <property type="entry name" value="Arc_rbn_hlx_hlx"/>
</dbReference>
<organism evidence="2 3">
    <name type="scientific">Archaeoglobus profundus (strain DSM 5631 / JCM 9629 / NBRC 100127 / Av18)</name>
    <dbReference type="NCBI Taxonomy" id="572546"/>
    <lineage>
        <taxon>Archaea</taxon>
        <taxon>Methanobacteriati</taxon>
        <taxon>Methanobacteriota</taxon>
        <taxon>Archaeoglobi</taxon>
        <taxon>Archaeoglobales</taxon>
        <taxon>Archaeoglobaceae</taxon>
        <taxon>Archaeoglobus</taxon>
    </lineage>
</organism>
<dbReference type="CDD" id="cd21631">
    <property type="entry name" value="RHH_CopG_NikR-like"/>
    <property type="match status" value="1"/>
</dbReference>
<keyword evidence="2" id="KW-0238">DNA-binding</keyword>